<keyword evidence="1" id="KW-0175">Coiled coil</keyword>
<proteinExistence type="predicted"/>
<reference evidence="2 3" key="1">
    <citation type="submission" date="2019-03" db="EMBL/GenBank/DDBJ databases">
        <title>Single cell metagenomics reveals metabolic interactions within the superorganism composed of flagellate Streblomastix strix and complex community of Bacteroidetes bacteria on its surface.</title>
        <authorList>
            <person name="Treitli S.C."/>
            <person name="Kolisko M."/>
            <person name="Husnik F."/>
            <person name="Keeling P."/>
            <person name="Hampl V."/>
        </authorList>
    </citation>
    <scope>NUCLEOTIDE SEQUENCE [LARGE SCALE GENOMIC DNA]</scope>
    <source>
        <strain evidence="2">ST1C</strain>
    </source>
</reference>
<gene>
    <name evidence="2" type="ORF">EZS28_050405</name>
</gene>
<organism evidence="2 3">
    <name type="scientific">Streblomastix strix</name>
    <dbReference type="NCBI Taxonomy" id="222440"/>
    <lineage>
        <taxon>Eukaryota</taxon>
        <taxon>Metamonada</taxon>
        <taxon>Preaxostyla</taxon>
        <taxon>Oxymonadida</taxon>
        <taxon>Streblomastigidae</taxon>
        <taxon>Streblomastix</taxon>
    </lineage>
</organism>
<feature type="non-terminal residue" evidence="2">
    <location>
        <position position="1"/>
    </location>
</feature>
<feature type="coiled-coil region" evidence="1">
    <location>
        <begin position="30"/>
        <end position="106"/>
    </location>
</feature>
<dbReference type="AlphaFoldDB" id="A0A5J4T794"/>
<evidence type="ECO:0000256" key="1">
    <source>
        <dbReference type="SAM" id="Coils"/>
    </source>
</evidence>
<evidence type="ECO:0008006" key="4">
    <source>
        <dbReference type="Google" id="ProtNLM"/>
    </source>
</evidence>
<protein>
    <recommendedName>
        <fullName evidence="4">B30.2/SPRY domain-containing protein</fullName>
    </recommendedName>
</protein>
<dbReference type="InterPro" id="IPR043136">
    <property type="entry name" value="B30.2/SPRY_sf"/>
</dbReference>
<accession>A0A5J4T794</accession>
<evidence type="ECO:0000313" key="2">
    <source>
        <dbReference type="EMBL" id="KAA6354068.1"/>
    </source>
</evidence>
<comment type="caution">
    <text evidence="2">The sequence shown here is derived from an EMBL/GenBank/DDBJ whole genome shotgun (WGS) entry which is preliminary data.</text>
</comment>
<sequence length="267" mass="31394">RKICDENYEMKRENERMKYEVAQLKHKYGNENIESEIKIIENQEKEKDCKIQQLEEQKRIQETEIIKLIEENQKEKQEKERKEEEINKLKEENKKIKEENEKLKPKPPQVNSSVNSDFPIAIHNPDPSDIDFSDIDGRMKKITKKQDKDNTISLTQVLENGIWEIETEFSGDHKWTCIGVMKDSFNFKAGQYSTGYSDQCVSYCSKQWNNGSIYYKDNWTSGNKGFSAGQKVKEQFDSEKGTLIFFVDGVQEPVYISGIKEKVRFFV</sequence>
<dbReference type="EMBL" id="SNRW01036969">
    <property type="protein sequence ID" value="KAA6354068.1"/>
    <property type="molecule type" value="Genomic_DNA"/>
</dbReference>
<dbReference type="Gene3D" id="2.60.120.920">
    <property type="match status" value="1"/>
</dbReference>
<dbReference type="Proteomes" id="UP000324800">
    <property type="component" value="Unassembled WGS sequence"/>
</dbReference>
<name>A0A5J4T794_9EUKA</name>
<evidence type="ECO:0000313" key="3">
    <source>
        <dbReference type="Proteomes" id="UP000324800"/>
    </source>
</evidence>